<protein>
    <submittedName>
        <fullName evidence="2">Uncharacterized protein</fullName>
    </submittedName>
</protein>
<evidence type="ECO:0000313" key="2">
    <source>
        <dbReference type="EMBL" id="ACN27347.1"/>
    </source>
</evidence>
<feature type="transmembrane region" description="Helical" evidence="1">
    <location>
        <begin position="15"/>
        <end position="33"/>
    </location>
</feature>
<accession>C0P2Y1</accession>
<dbReference type="GeneID" id="100381935"/>
<keyword evidence="1" id="KW-1133">Transmembrane helix</keyword>
<dbReference type="EMBL" id="BT062650">
    <property type="protein sequence ID" value="ACN27347.1"/>
    <property type="molecule type" value="mRNA"/>
</dbReference>
<dbReference type="AlphaFoldDB" id="C0P2Y1"/>
<sequence>MANDDDPVDGENPRSFTASMYASLLISIIRLRVERRSKEILFTLTHTIIALNLTSIFIICRITRWQKHSTWFQRTAISSKWRPSSSTQTKLSSKLRTQACRGHSIILAYEPVLS</sequence>
<organism evidence="2">
    <name type="scientific">Zea mays</name>
    <name type="common">Maize</name>
    <dbReference type="NCBI Taxonomy" id="4577"/>
    <lineage>
        <taxon>Eukaryota</taxon>
        <taxon>Viridiplantae</taxon>
        <taxon>Streptophyta</taxon>
        <taxon>Embryophyta</taxon>
        <taxon>Tracheophyta</taxon>
        <taxon>Spermatophyta</taxon>
        <taxon>Magnoliopsida</taxon>
        <taxon>Liliopsida</taxon>
        <taxon>Poales</taxon>
        <taxon>Poaceae</taxon>
        <taxon>PACMAD clade</taxon>
        <taxon>Panicoideae</taxon>
        <taxon>Andropogonodae</taxon>
        <taxon>Andropogoneae</taxon>
        <taxon>Tripsacinae</taxon>
        <taxon>Zea</taxon>
    </lineage>
</organism>
<reference evidence="2" key="1">
    <citation type="journal article" date="2009" name="PLoS Genet.">
        <title>Sequencing, mapping, and analysis of 27,455 maize full-length cDNAs.</title>
        <authorList>
            <person name="Soderlund C."/>
            <person name="Descour A."/>
            <person name="Kudrna D."/>
            <person name="Bomhoff M."/>
            <person name="Boyd L."/>
            <person name="Currie J."/>
            <person name="Angelova A."/>
            <person name="Collura K."/>
            <person name="Wissotski M."/>
            <person name="Ashley E."/>
            <person name="Morrow D."/>
            <person name="Fernandes J."/>
            <person name="Walbot V."/>
            <person name="Yu Y."/>
        </authorList>
    </citation>
    <scope>NUCLEOTIDE SEQUENCE</scope>
    <source>
        <strain evidence="2">B73</strain>
    </source>
</reference>
<dbReference type="KEGG" id="zma:100381935"/>
<dbReference type="HOGENOM" id="CLU_2124669_0_0_1"/>
<keyword evidence="1" id="KW-0472">Membrane</keyword>
<name>C0P2Y1_MAIZE</name>
<dbReference type="ExpressionAtlas" id="C0P2Y1">
    <property type="expression patterns" value="baseline and differential"/>
</dbReference>
<proteinExistence type="evidence at transcript level"/>
<keyword evidence="1" id="KW-0812">Transmembrane</keyword>
<evidence type="ECO:0000256" key="1">
    <source>
        <dbReference type="SAM" id="Phobius"/>
    </source>
</evidence>
<dbReference type="RefSeq" id="NP_001168180.1">
    <property type="nucleotide sequence ID" value="NM_001174709.1"/>
</dbReference>
<feature type="transmembrane region" description="Helical" evidence="1">
    <location>
        <begin position="40"/>
        <end position="59"/>
    </location>
</feature>